<evidence type="ECO:0000256" key="13">
    <source>
        <dbReference type="ARBA" id="ARBA00046792"/>
    </source>
</evidence>
<evidence type="ECO:0000256" key="2">
    <source>
        <dbReference type="ARBA" id="ARBA00012108"/>
    </source>
</evidence>
<dbReference type="Pfam" id="PF00929">
    <property type="entry name" value="RNase_T"/>
    <property type="match status" value="1"/>
</dbReference>
<evidence type="ECO:0000256" key="9">
    <source>
        <dbReference type="ARBA" id="ARBA00022842"/>
    </source>
</evidence>
<dbReference type="InterPro" id="IPR013620">
    <property type="entry name" value="Exonuc_1_SH3"/>
</dbReference>
<comment type="catalytic activity">
    <reaction evidence="1 14">
        <text>Exonucleolytic cleavage in the 3'- to 5'-direction to yield nucleoside 5'-phosphates.</text>
        <dbReference type="EC" id="3.1.11.1"/>
    </reaction>
</comment>
<feature type="binding site" evidence="15">
    <location>
        <position position="165"/>
    </location>
    <ligand>
        <name>substrate</name>
    </ligand>
</feature>
<dbReference type="OrthoDB" id="9763470at2"/>
<dbReference type="InterPro" id="IPR034747">
    <property type="entry name" value="EXOI_SH3"/>
</dbReference>
<comment type="subunit">
    <text evidence="13">Monomer. Interacts with ssb (via C-terminus); this interaction stimulates the exonuclease activity by recruiting the enzyme to its substrate.</text>
</comment>
<name>A0A4D6Y902_9GAMM</name>
<reference evidence="19 20" key="1">
    <citation type="submission" date="2018-10" db="EMBL/GenBank/DDBJ databases">
        <title>Comparative functional genomics of the obligate endosymbiont Buchnera aphidicola.</title>
        <authorList>
            <person name="Chong R.A."/>
        </authorList>
    </citation>
    <scope>NUCLEOTIDE SEQUENCE [LARGE SCALE GENOMIC DNA]</scope>
    <source>
        <strain evidence="19 20">Ska</strain>
    </source>
</reference>
<dbReference type="CDD" id="cd06138">
    <property type="entry name" value="ExoI_N"/>
    <property type="match status" value="1"/>
</dbReference>
<evidence type="ECO:0000313" key="19">
    <source>
        <dbReference type="EMBL" id="QCI26157.1"/>
    </source>
</evidence>
<dbReference type="AlphaFoldDB" id="A0A4D6Y902"/>
<dbReference type="Pfam" id="PF08411">
    <property type="entry name" value="ExoI_SH3"/>
    <property type="match status" value="1"/>
</dbReference>
<feature type="binding site" evidence="16">
    <location>
        <position position="185"/>
    </location>
    <ligand>
        <name>Mg(2+)</name>
        <dbReference type="ChEBI" id="CHEBI:18420"/>
        <label>2</label>
    </ligand>
</feature>
<dbReference type="InterPro" id="IPR023607">
    <property type="entry name" value="Exodeoxyribonuclease_I"/>
</dbReference>
<evidence type="ECO:0000256" key="6">
    <source>
        <dbReference type="ARBA" id="ARBA00022763"/>
    </source>
</evidence>
<dbReference type="Gene3D" id="3.30.420.10">
    <property type="entry name" value="Ribonuclease H-like superfamily/Ribonuclease H"/>
    <property type="match status" value="1"/>
</dbReference>
<dbReference type="Gene3D" id="1.20.1280.70">
    <property type="entry name" value="Exonuclease ExoI, domain 3"/>
    <property type="match status" value="1"/>
</dbReference>
<evidence type="ECO:0000256" key="10">
    <source>
        <dbReference type="ARBA" id="ARBA00023125"/>
    </source>
</evidence>
<protein>
    <recommendedName>
        <fullName evidence="3 14">Exodeoxyribonuclease I</fullName>
        <ecNumber evidence="2 14">3.1.11.1</ecNumber>
    </recommendedName>
</protein>
<dbReference type="FunFam" id="3.30.420.10:FF:000033">
    <property type="entry name" value="Exodeoxyribonuclease I"/>
    <property type="match status" value="1"/>
</dbReference>
<evidence type="ECO:0000256" key="3">
    <source>
        <dbReference type="ARBA" id="ARBA00019900"/>
    </source>
</evidence>
<dbReference type="GO" id="GO:0046872">
    <property type="term" value="F:metal ion binding"/>
    <property type="evidence" value="ECO:0007669"/>
    <property type="project" value="UniProtKB-KW"/>
</dbReference>
<dbReference type="Pfam" id="PF26016">
    <property type="entry name" value="ExoI_C"/>
    <property type="match status" value="1"/>
</dbReference>
<evidence type="ECO:0000256" key="14">
    <source>
        <dbReference type="PIRNR" id="PIRNR000977"/>
    </source>
</evidence>
<dbReference type="NCBIfam" id="NF008746">
    <property type="entry name" value="PRK11779.1"/>
    <property type="match status" value="1"/>
</dbReference>
<dbReference type="InterPro" id="IPR038649">
    <property type="entry name" value="EXOI_SH3_sf"/>
</dbReference>
<evidence type="ECO:0000259" key="17">
    <source>
        <dbReference type="PROSITE" id="PS51784"/>
    </source>
</evidence>
<evidence type="ECO:0000256" key="8">
    <source>
        <dbReference type="ARBA" id="ARBA00022839"/>
    </source>
</evidence>
<feature type="domain" description="ExoI C-terminal" evidence="18">
    <location>
        <begin position="352"/>
        <end position="469"/>
    </location>
</feature>
<evidence type="ECO:0000256" key="4">
    <source>
        <dbReference type="ARBA" id="ARBA00022722"/>
    </source>
</evidence>
<keyword evidence="4 14" id="KW-0540">Nuclease</keyword>
<feature type="binding site" evidence="16">
    <location>
        <position position="15"/>
    </location>
    <ligand>
        <name>Mg(2+)</name>
        <dbReference type="ChEBI" id="CHEBI:18420"/>
        <label>1</label>
    </ligand>
</feature>
<dbReference type="InterPro" id="IPR058561">
    <property type="entry name" value="Exonuc_1_C"/>
</dbReference>
<dbReference type="InterPro" id="IPR012337">
    <property type="entry name" value="RNaseH-like_sf"/>
</dbReference>
<dbReference type="Gene3D" id="1.10.287.1240">
    <property type="match status" value="1"/>
</dbReference>
<feature type="domain" description="ExoI SH3-like" evidence="17">
    <location>
        <begin position="201"/>
        <end position="349"/>
    </location>
</feature>
<dbReference type="EMBL" id="CP032999">
    <property type="protein sequence ID" value="QCI26157.1"/>
    <property type="molecule type" value="Genomic_DNA"/>
</dbReference>
<evidence type="ECO:0000256" key="15">
    <source>
        <dbReference type="PIRSR" id="PIRSR000977-1"/>
    </source>
</evidence>
<keyword evidence="7 14" id="KW-0378">Hydrolase</keyword>
<proteinExistence type="predicted"/>
<dbReference type="EC" id="3.1.11.1" evidence="2 14"/>
<accession>A0A4D6Y902</accession>
<comment type="function">
    <text evidence="12">Degrades single-stranded DNA (ssDNA) in a highly processive manner. Also functions as a DNA deoxyribophosphodiesterase that releases deoxyribose-phosphate moieties following the cleavage of DNA at an apurinic/apyrimidinic (AP) site by either an AP endonuclease or AP lyase.</text>
</comment>
<dbReference type="Gene3D" id="3.30.1520.20">
    <property type="entry name" value="Exonuclease ExoI, domain 2"/>
    <property type="match status" value="1"/>
</dbReference>
<dbReference type="GO" id="GO:0008310">
    <property type="term" value="F:single-stranded DNA 3'-5' DNA exonuclease activity"/>
    <property type="evidence" value="ECO:0007669"/>
    <property type="project" value="UniProtKB-EC"/>
</dbReference>
<dbReference type="PROSITE" id="PS51784">
    <property type="entry name" value="EXOI_SH3"/>
    <property type="match status" value="1"/>
</dbReference>
<sequence>MVYNSCSNFSFLFYDYETFGVNPSLDKVSQFACVRTDINFNILGKEYYFYCSLPNDYLPHPEAILLTGITPQYVQKHGLNEFFFSRKIFKIFNSSHTCIIGYNNLQFDDEITRNIFYRNLLDPYSWSWKNFNSRWDLICLVRACYVLMPHCIIWPKNKFGFTSFKLEDLAKSNNINHYAHDALSDVYTTIEIIRFIKKKNPELFNFFFKYRLKKNIKKLIDINIYQPMVYISPVIGCFRNYTTCIVPLFWNMNNYNSILFFDLYIDVSLLIHYLRVTQINDITITELNNLGVNWLNISKCPLLLPVSLFTQKKLLKCRINLQNCLRTIDIIKRNNIFFEKIMHVFKNYSYKNITNNVDLQIYNSFFSQYERNIMHKIHSIKVDHWKKFKFNFNNHQLEEIFFRLRARNFPELLNKSESIKWSIHLKKVFSIENLDKYFAKLQKLLNQYHSTDKEYILLSDLKKYVDSLISRFILK</sequence>
<dbReference type="SUPFAM" id="SSF53098">
    <property type="entry name" value="Ribonuclease H-like"/>
    <property type="match status" value="1"/>
</dbReference>
<gene>
    <name evidence="19" type="ORF">D9V78_01950</name>
</gene>
<dbReference type="InterPro" id="IPR036397">
    <property type="entry name" value="RNaseH_sf"/>
</dbReference>
<evidence type="ECO:0000256" key="12">
    <source>
        <dbReference type="ARBA" id="ARBA00046035"/>
    </source>
</evidence>
<dbReference type="GO" id="GO:0003677">
    <property type="term" value="F:DNA binding"/>
    <property type="evidence" value="ECO:0007669"/>
    <property type="project" value="UniProtKB-KW"/>
</dbReference>
<evidence type="ECO:0000256" key="5">
    <source>
        <dbReference type="ARBA" id="ARBA00022723"/>
    </source>
</evidence>
<organism evidence="19 20">
    <name type="scientific">Buchnera aphidicola</name>
    <name type="common">Sarucallis kahawaluokalani</name>
    <dbReference type="NCBI Taxonomy" id="1241878"/>
    <lineage>
        <taxon>Bacteria</taxon>
        <taxon>Pseudomonadati</taxon>
        <taxon>Pseudomonadota</taxon>
        <taxon>Gammaproteobacteria</taxon>
        <taxon>Enterobacterales</taxon>
        <taxon>Erwiniaceae</taxon>
        <taxon>Buchnera</taxon>
    </lineage>
</organism>
<keyword evidence="5 16" id="KW-0479">Metal-binding</keyword>
<comment type="cofactor">
    <cofactor evidence="16">
        <name>Mg(2+)</name>
        <dbReference type="ChEBI" id="CHEBI:18420"/>
    </cofactor>
    <text evidence="16">Binds 2 Mg(2+) ions per monomer.</text>
</comment>
<feature type="binding site" evidence="15">
    <location>
        <position position="17"/>
    </location>
    <ligand>
        <name>substrate</name>
    </ligand>
</feature>
<dbReference type="InterPro" id="IPR013520">
    <property type="entry name" value="Ribonucl_H"/>
</dbReference>
<keyword evidence="11 14" id="KW-0234">DNA repair</keyword>
<keyword evidence="8 14" id="KW-0269">Exonuclease</keyword>
<dbReference type="Proteomes" id="UP000298685">
    <property type="component" value="Chromosome"/>
</dbReference>
<evidence type="ECO:0000259" key="18">
    <source>
        <dbReference type="PROSITE" id="PS51785"/>
    </source>
</evidence>
<evidence type="ECO:0000256" key="7">
    <source>
        <dbReference type="ARBA" id="ARBA00022801"/>
    </source>
</evidence>
<dbReference type="PROSITE" id="PS51785">
    <property type="entry name" value="EXOI_C"/>
    <property type="match status" value="1"/>
</dbReference>
<feature type="binding site" evidence="16">
    <location>
        <position position="17"/>
    </location>
    <ligand>
        <name>Mg(2+)</name>
        <dbReference type="ChEBI" id="CHEBI:18420"/>
        <label>2</label>
    </ligand>
</feature>
<evidence type="ECO:0000256" key="16">
    <source>
        <dbReference type="PIRSR" id="PIRSR000977-2"/>
    </source>
</evidence>
<keyword evidence="9 16" id="KW-0460">Magnesium</keyword>
<evidence type="ECO:0000256" key="11">
    <source>
        <dbReference type="ARBA" id="ARBA00023204"/>
    </source>
</evidence>
<evidence type="ECO:0000313" key="20">
    <source>
        <dbReference type="Proteomes" id="UP000298685"/>
    </source>
</evidence>
<dbReference type="PIRSF" id="PIRSF000977">
    <property type="entry name" value="Exodeoxyribonuclease_I"/>
    <property type="match status" value="1"/>
</dbReference>
<keyword evidence="10" id="KW-0238">DNA-binding</keyword>
<dbReference type="GO" id="GO:0006281">
    <property type="term" value="P:DNA repair"/>
    <property type="evidence" value="ECO:0007669"/>
    <property type="project" value="UniProtKB-KW"/>
</dbReference>
<evidence type="ECO:0000256" key="1">
    <source>
        <dbReference type="ARBA" id="ARBA00000563"/>
    </source>
</evidence>
<keyword evidence="6 14" id="KW-0227">DNA damage</keyword>